<evidence type="ECO:0000313" key="1">
    <source>
        <dbReference type="EMBL" id="CUO34809.1"/>
    </source>
</evidence>
<dbReference type="Proteomes" id="UP001060104">
    <property type="component" value="Chromosome"/>
</dbReference>
<evidence type="ECO:0000313" key="3">
    <source>
        <dbReference type="Proteomes" id="UP000095606"/>
    </source>
</evidence>
<dbReference type="Proteomes" id="UP000095606">
    <property type="component" value="Unassembled WGS sequence"/>
</dbReference>
<proteinExistence type="predicted"/>
<dbReference type="RefSeq" id="WP_141758197.1">
    <property type="nucleotide sequence ID" value="NZ_CAXKYA010000001.1"/>
</dbReference>
<evidence type="ECO:0000313" key="2">
    <source>
        <dbReference type="EMBL" id="UVQ76531.1"/>
    </source>
</evidence>
<organism evidence="1 3">
    <name type="scientific">Bacteroides faecis</name>
    <dbReference type="NCBI Taxonomy" id="674529"/>
    <lineage>
        <taxon>Bacteria</taxon>
        <taxon>Pseudomonadati</taxon>
        <taxon>Bacteroidota</taxon>
        <taxon>Bacteroidia</taxon>
        <taxon>Bacteroidales</taxon>
        <taxon>Bacteroidaceae</taxon>
        <taxon>Bacteroides</taxon>
    </lineage>
</organism>
<gene>
    <name evidence="1" type="ORF">ERS852461_00067</name>
    <name evidence="2" type="ORF">NXY30_09255</name>
</gene>
<sequence length="88" mass="10862">MKNDISIYRDMKMLNDENFILWCLNPTKELDRHWRTWVEEHPDQTAIMERTKETVLSIRLNEDKMPEDERRQLQARILHDIRKNKNNI</sequence>
<dbReference type="GeneID" id="69588750"/>
<protein>
    <submittedName>
        <fullName evidence="1">Uncharacterized protein</fullName>
    </submittedName>
</protein>
<dbReference type="EMBL" id="CZAE01000001">
    <property type="protein sequence ID" value="CUO34809.1"/>
    <property type="molecule type" value="Genomic_DNA"/>
</dbReference>
<reference evidence="1 3" key="1">
    <citation type="submission" date="2015-09" db="EMBL/GenBank/DDBJ databases">
        <authorList>
            <consortium name="Pathogen Informatics"/>
        </authorList>
    </citation>
    <scope>NUCLEOTIDE SEQUENCE [LARGE SCALE GENOMIC DNA]</scope>
    <source>
        <strain evidence="1 3">2789STDY5834846</strain>
    </source>
</reference>
<dbReference type="EMBL" id="CP103141">
    <property type="protein sequence ID" value="UVQ76531.1"/>
    <property type="molecule type" value="Genomic_DNA"/>
</dbReference>
<reference evidence="2" key="2">
    <citation type="submission" date="2022-08" db="EMBL/GenBank/DDBJ databases">
        <title>Genome Sequencing of Bacteroides fragilis Group Isolates with Nanopore Technology.</title>
        <authorList>
            <person name="Tisza M.J."/>
            <person name="Smith D."/>
            <person name="Dekker J.P."/>
        </authorList>
    </citation>
    <scope>NUCLEOTIDE SEQUENCE</scope>
    <source>
        <strain evidence="2">BFG-527</strain>
    </source>
</reference>
<accession>A0A174EEG0</accession>
<name>A0A174EEG0_9BACE</name>
<evidence type="ECO:0000313" key="4">
    <source>
        <dbReference type="Proteomes" id="UP001060104"/>
    </source>
</evidence>
<dbReference type="AlphaFoldDB" id="A0A174EEG0"/>
<keyword evidence="4" id="KW-1185">Reference proteome</keyword>